<protein>
    <recommendedName>
        <fullName evidence="3">DUF4034 domain-containing protein</fullName>
    </recommendedName>
</protein>
<evidence type="ECO:0008006" key="3">
    <source>
        <dbReference type="Google" id="ProtNLM"/>
    </source>
</evidence>
<evidence type="ECO:0000313" key="1">
    <source>
        <dbReference type="EMBL" id="MBO8194135.1"/>
    </source>
</evidence>
<name>A0ABS3XFG7_9ACTN</name>
<keyword evidence="2" id="KW-1185">Reference proteome</keyword>
<proteinExistence type="predicted"/>
<reference evidence="1 2" key="1">
    <citation type="submission" date="2020-11" db="EMBL/GenBank/DDBJ databases">
        <title>Streptomyces spirodelae sp. nov., isolated from duckweed.</title>
        <authorList>
            <person name="Saimee Y."/>
            <person name="Duangmal K."/>
        </authorList>
    </citation>
    <scope>NUCLEOTIDE SEQUENCE [LARGE SCALE GENOMIC DNA]</scope>
    <source>
        <strain evidence="1 2">S16-07</strain>
    </source>
</reference>
<organism evidence="1 2">
    <name type="scientific">Streptomyces oryzae</name>
    <dbReference type="NCBI Taxonomy" id="1434886"/>
    <lineage>
        <taxon>Bacteria</taxon>
        <taxon>Bacillati</taxon>
        <taxon>Actinomycetota</taxon>
        <taxon>Actinomycetes</taxon>
        <taxon>Kitasatosporales</taxon>
        <taxon>Streptomycetaceae</taxon>
        <taxon>Streptomyces</taxon>
    </lineage>
</organism>
<sequence length="405" mass="43712">MEALLVLIALVAIFGVAVYPAMRRRRGQHGLRQEAVRGLTRGPDPTAGYGFVPSDQLDVRLPGPDRELVEALEEAQRTQDWQPVARLLAFTGDEYELRWQRVQSLAGAAAMELARSRAQGAAAGGEGPPDVVSFSKEAPAAQAAHAGQVRDARWLREWRAQQPRDHGGAQVYAQFLVFQALTDSGSGSGSGLGDHRIILEEARNVAHDAAKLAPADPTPYLTELIIARHLGLREADFESLWDSVRRLAPDHMGAHLAALSYWSAKGAGSKEQADTFARTAAAGAPEGTLLPALPLFATYDHLPEVNMVRGLYQSEEVVKAIEAAEYAVDQVEDDHPVRPHVLHLLVWFLVRAERYGEAMEALAAVDGHVGAVPWVDEGDPAASYTAYRALAVAGWEATGGARAAH</sequence>
<accession>A0ABS3XFG7</accession>
<comment type="caution">
    <text evidence="1">The sequence shown here is derived from an EMBL/GenBank/DDBJ whole genome shotgun (WGS) entry which is preliminary data.</text>
</comment>
<gene>
    <name evidence="1" type="ORF">ITI46_21085</name>
</gene>
<dbReference type="RefSeq" id="WP_209241240.1">
    <property type="nucleotide sequence ID" value="NZ_JADKMA010000111.1"/>
</dbReference>
<dbReference type="EMBL" id="JADKMA010000111">
    <property type="protein sequence ID" value="MBO8194135.1"/>
    <property type="molecule type" value="Genomic_DNA"/>
</dbReference>
<evidence type="ECO:0000313" key="2">
    <source>
        <dbReference type="Proteomes" id="UP001519064"/>
    </source>
</evidence>
<dbReference type="Proteomes" id="UP001519064">
    <property type="component" value="Unassembled WGS sequence"/>
</dbReference>